<dbReference type="AlphaFoldDB" id="A0A9P9DDB0"/>
<sequence length="290" mass="32993">MNHGIKGLLSSTPTQHVHNVSAFNISTTRPFAEQELRIPSGPSHNSVNANNNGRYPRNRNYFEDHGARRGSHGLRGGYHSRSSTSYTWQSPEQKHMQDFVIVRNAMRRLFKNSEVSKWKLADYLAHQNAMIASQQHYLNRQLAAKDASSSRSLSSSLDDYSASLRDQVVANLHTEGNASLVLGEKTIWCHDWENGKEEVAEWPTYAEMKWEGDDRAKTAVGRFLPLPREMGAPGIIWSQLQVVDQYPLDQVCRIPTMEDVYAPVDEIEDDVKYYLVSHDLEDAIDEFLES</sequence>
<keyword evidence="2" id="KW-1185">Reference proteome</keyword>
<organism evidence="1 2">
    <name type="scientific">Dendryphion nanum</name>
    <dbReference type="NCBI Taxonomy" id="256645"/>
    <lineage>
        <taxon>Eukaryota</taxon>
        <taxon>Fungi</taxon>
        <taxon>Dikarya</taxon>
        <taxon>Ascomycota</taxon>
        <taxon>Pezizomycotina</taxon>
        <taxon>Dothideomycetes</taxon>
        <taxon>Pleosporomycetidae</taxon>
        <taxon>Pleosporales</taxon>
        <taxon>Torulaceae</taxon>
        <taxon>Dendryphion</taxon>
    </lineage>
</organism>
<accession>A0A9P9DDB0</accession>
<evidence type="ECO:0000313" key="1">
    <source>
        <dbReference type="EMBL" id="KAH7117038.1"/>
    </source>
</evidence>
<dbReference type="EMBL" id="JAGMWT010000014">
    <property type="protein sequence ID" value="KAH7117038.1"/>
    <property type="molecule type" value="Genomic_DNA"/>
</dbReference>
<comment type="caution">
    <text evidence="1">The sequence shown here is derived from an EMBL/GenBank/DDBJ whole genome shotgun (WGS) entry which is preliminary data.</text>
</comment>
<proteinExistence type="predicted"/>
<protein>
    <submittedName>
        <fullName evidence="1">Uncharacterized protein</fullName>
    </submittedName>
</protein>
<gene>
    <name evidence="1" type="ORF">B0J11DRAFT_443216</name>
</gene>
<name>A0A9P9DDB0_9PLEO</name>
<dbReference type="Proteomes" id="UP000700596">
    <property type="component" value="Unassembled WGS sequence"/>
</dbReference>
<reference evidence="1" key="1">
    <citation type="journal article" date="2021" name="Nat. Commun.">
        <title>Genetic determinants of endophytism in the Arabidopsis root mycobiome.</title>
        <authorList>
            <person name="Mesny F."/>
            <person name="Miyauchi S."/>
            <person name="Thiergart T."/>
            <person name="Pickel B."/>
            <person name="Atanasova L."/>
            <person name="Karlsson M."/>
            <person name="Huettel B."/>
            <person name="Barry K.W."/>
            <person name="Haridas S."/>
            <person name="Chen C."/>
            <person name="Bauer D."/>
            <person name="Andreopoulos W."/>
            <person name="Pangilinan J."/>
            <person name="LaButti K."/>
            <person name="Riley R."/>
            <person name="Lipzen A."/>
            <person name="Clum A."/>
            <person name="Drula E."/>
            <person name="Henrissat B."/>
            <person name="Kohler A."/>
            <person name="Grigoriev I.V."/>
            <person name="Martin F.M."/>
            <person name="Hacquard S."/>
        </authorList>
    </citation>
    <scope>NUCLEOTIDE SEQUENCE</scope>
    <source>
        <strain evidence="1">MPI-CAGE-CH-0243</strain>
    </source>
</reference>
<dbReference type="OrthoDB" id="5305306at2759"/>
<evidence type="ECO:0000313" key="2">
    <source>
        <dbReference type="Proteomes" id="UP000700596"/>
    </source>
</evidence>